<keyword evidence="1" id="KW-0812">Transmembrane</keyword>
<name>A0ABT9IRM3_9MICC</name>
<dbReference type="EMBL" id="JAVALS010000012">
    <property type="protein sequence ID" value="MDP5228249.1"/>
    <property type="molecule type" value="Genomic_DNA"/>
</dbReference>
<dbReference type="Proteomes" id="UP001232725">
    <property type="component" value="Unassembled WGS sequence"/>
</dbReference>
<sequence>MSGRHASNARPQASLKALPGTARSAAQLLPRQIQDEISLAQLELKGKGVQLGVATAGLVAALVFVGLLVIALVVAAIMGLATVMPAWLAALIVSAAFLIIAGIGALFGLRKLKKAMPIMPAQTIRGIKHDLGIVKEGSAFDASILEPGSPAYEAAAKAKEEAKAKAAAEAKAKAEQKLAEEGPAPTQEQLLARLAERRVHLTGIRDELGAQLDVKSQAQAFVEDAKGRAEAVKESAQQRFAQFTSSSEESGGLGEELARRWKPIAVAVAAGTAFAVLLRRLLKH</sequence>
<organism evidence="2 3">
    <name type="scientific">Arthrobacter horti</name>
    <dbReference type="NCBI Taxonomy" id="3068273"/>
    <lineage>
        <taxon>Bacteria</taxon>
        <taxon>Bacillati</taxon>
        <taxon>Actinomycetota</taxon>
        <taxon>Actinomycetes</taxon>
        <taxon>Micrococcales</taxon>
        <taxon>Micrococcaceae</taxon>
        <taxon>Arthrobacter</taxon>
    </lineage>
</organism>
<dbReference type="InterPro" id="IPR009937">
    <property type="entry name" value="Phage_holin_3_6"/>
</dbReference>
<keyword evidence="1" id="KW-0472">Membrane</keyword>
<evidence type="ECO:0000313" key="2">
    <source>
        <dbReference type="EMBL" id="MDP5228249.1"/>
    </source>
</evidence>
<keyword evidence="3" id="KW-1185">Reference proteome</keyword>
<accession>A0ABT9IRM3</accession>
<dbReference type="RefSeq" id="WP_305997297.1">
    <property type="nucleotide sequence ID" value="NZ_JAVALS010000012.1"/>
</dbReference>
<feature type="transmembrane region" description="Helical" evidence="1">
    <location>
        <begin position="51"/>
        <end position="80"/>
    </location>
</feature>
<dbReference type="Pfam" id="PF07332">
    <property type="entry name" value="Phage_holin_3_6"/>
    <property type="match status" value="1"/>
</dbReference>
<evidence type="ECO:0000256" key="1">
    <source>
        <dbReference type="SAM" id="Phobius"/>
    </source>
</evidence>
<comment type="caution">
    <text evidence="2">The sequence shown here is derived from an EMBL/GenBank/DDBJ whole genome shotgun (WGS) entry which is preliminary data.</text>
</comment>
<protein>
    <submittedName>
        <fullName evidence="2">Phage holin family protein</fullName>
    </submittedName>
</protein>
<proteinExistence type="predicted"/>
<reference evidence="2 3" key="1">
    <citation type="submission" date="2023-08" db="EMBL/GenBank/DDBJ databases">
        <title>Arthrobacter horti sp. nov., isolated from forest soil.</title>
        <authorList>
            <person name="Park M."/>
        </authorList>
    </citation>
    <scope>NUCLEOTIDE SEQUENCE [LARGE SCALE GENOMIC DNA]</scope>
    <source>
        <strain evidence="2 3">YJM1</strain>
    </source>
</reference>
<gene>
    <name evidence="2" type="ORF">Q9R02_13875</name>
</gene>
<feature type="transmembrane region" description="Helical" evidence="1">
    <location>
        <begin position="86"/>
        <end position="109"/>
    </location>
</feature>
<keyword evidence="1" id="KW-1133">Transmembrane helix</keyword>
<evidence type="ECO:0000313" key="3">
    <source>
        <dbReference type="Proteomes" id="UP001232725"/>
    </source>
</evidence>